<evidence type="ECO:0000313" key="2">
    <source>
        <dbReference type="Proteomes" id="UP001223214"/>
    </source>
</evidence>
<protein>
    <submittedName>
        <fullName evidence="1">DUF3892 domain-containing protein</fullName>
    </submittedName>
</protein>
<sequence>MSTYYVYAVHYDSTHSHIEQLKVAQNGCSFIYWSRQEVVNRIYRRTDEFITAVATGNGNYERGALVIIDPVDGIYYLKTVADWTTRDNLGSLPEY</sequence>
<gene>
    <name evidence="1" type="ORF">QQF32_01520</name>
</gene>
<comment type="caution">
    <text evidence="1">The sequence shown here is derived from an EMBL/GenBank/DDBJ whole genome shotgun (WGS) entry which is preliminary data.</text>
</comment>
<dbReference type="EMBL" id="JASSOM010000003">
    <property type="protein sequence ID" value="MDK9361892.1"/>
    <property type="molecule type" value="Genomic_DNA"/>
</dbReference>
<reference evidence="1 2" key="1">
    <citation type="submission" date="2023-06" db="EMBL/GenBank/DDBJ databases">
        <title>Identification and characterization of antibiotic-resistant Gram-negative bacteria.</title>
        <authorList>
            <person name="Cho G.-S."/>
            <person name="Lee J."/>
            <person name="Tai E."/>
            <person name="Jeong S."/>
            <person name="Kim I."/>
            <person name="Kim B.-E."/>
            <person name="Jeong M.-I."/>
            <person name="Oh K.-K."/>
            <person name="Franz C.M.A.P."/>
        </authorList>
    </citation>
    <scope>NUCLEOTIDE SEQUENCE [LARGE SCALE GENOMIC DNA]</scope>
    <source>
        <strain evidence="1 2">V106_12</strain>
    </source>
</reference>
<name>A0AAP4D1M8_9ENTR</name>
<proteinExistence type="predicted"/>
<dbReference type="Pfam" id="PF13031">
    <property type="entry name" value="DUF3892"/>
    <property type="match status" value="1"/>
</dbReference>
<evidence type="ECO:0000313" key="1">
    <source>
        <dbReference type="EMBL" id="MDK9361892.1"/>
    </source>
</evidence>
<dbReference type="RefSeq" id="WP_285149643.1">
    <property type="nucleotide sequence ID" value="NZ_JASSOM010000003.1"/>
</dbReference>
<dbReference type="AlphaFoldDB" id="A0AAP4D1M8"/>
<accession>A0AAP4D1M8</accession>
<dbReference type="Proteomes" id="UP001223214">
    <property type="component" value="Unassembled WGS sequence"/>
</dbReference>
<keyword evidence="2" id="KW-1185">Reference proteome</keyword>
<dbReference type="InterPro" id="IPR024997">
    <property type="entry name" value="DUF3892"/>
</dbReference>
<organism evidence="1 2">
    <name type="scientific">Lelliottia wanjuensis</name>
    <dbReference type="NCBI Taxonomy" id="3050585"/>
    <lineage>
        <taxon>Bacteria</taxon>
        <taxon>Pseudomonadati</taxon>
        <taxon>Pseudomonadota</taxon>
        <taxon>Gammaproteobacteria</taxon>
        <taxon>Enterobacterales</taxon>
        <taxon>Enterobacteriaceae</taxon>
        <taxon>Lelliottia</taxon>
    </lineage>
</organism>